<proteinExistence type="predicted"/>
<accession>A0A2K9V597</accession>
<dbReference type="KEGG" id="vg:54988171"/>
<evidence type="ECO:0000313" key="3">
    <source>
        <dbReference type="Proteomes" id="UP000241743"/>
    </source>
</evidence>
<protein>
    <recommendedName>
        <fullName evidence="4">Tail assembly chaperone</fullName>
    </recommendedName>
</protein>
<dbReference type="EMBL" id="MG744354">
    <property type="protein sequence ID" value="AUV57337.1"/>
    <property type="molecule type" value="Genomic_DNA"/>
</dbReference>
<feature type="region of interest" description="Disordered" evidence="1">
    <location>
        <begin position="117"/>
        <end position="139"/>
    </location>
</feature>
<dbReference type="GeneID" id="54988171"/>
<organism evidence="2 3">
    <name type="scientific">Lactobacillus phage Satyr</name>
    <dbReference type="NCBI Taxonomy" id="2070201"/>
    <lineage>
        <taxon>Viruses</taxon>
        <taxon>Duplodnaviria</taxon>
        <taxon>Heunggongvirae</taxon>
        <taxon>Uroviricota</taxon>
        <taxon>Caudoviricetes</taxon>
        <taxon>Tybeckvirinae</taxon>
        <taxon>Maenadvirus</taxon>
        <taxon>Maenadvirus satyr</taxon>
    </lineage>
</organism>
<dbReference type="Proteomes" id="UP000241743">
    <property type="component" value="Segment"/>
</dbReference>
<name>A0A2K9V597_9CAUD</name>
<dbReference type="InterPro" id="IPR009681">
    <property type="entry name" value="Phage_TAC_Siphoviridae"/>
</dbReference>
<evidence type="ECO:0000256" key="1">
    <source>
        <dbReference type="SAM" id="MobiDB-lite"/>
    </source>
</evidence>
<evidence type="ECO:0000313" key="2">
    <source>
        <dbReference type="EMBL" id="AUV57337.1"/>
    </source>
</evidence>
<dbReference type="Pfam" id="PF06896">
    <property type="entry name" value="Phage_TAC_3"/>
    <property type="match status" value="1"/>
</dbReference>
<sequence>MKDEEIHMTVKINAKDLGIRKPVEVNETNKNIKKTLKVQMKLEALGNIDAENMTDEEAYSAFLKNQYEANEATTEYIADMLRLSESQIDKLEDLDSDKTDELFAQIIQKVMHIDQIVDGDEDDSTPSGTADVSGNAGRD</sequence>
<evidence type="ECO:0008006" key="4">
    <source>
        <dbReference type="Google" id="ProtNLM"/>
    </source>
</evidence>
<reference evidence="2 3" key="1">
    <citation type="submission" date="2017-12" db="EMBL/GenBank/DDBJ databases">
        <title>Lactobacillus phages that infect wine-derived L. plantarum strains.</title>
        <authorList>
            <person name="Kyrkou I."/>
            <person name="Hestbjerg Hansen L."/>
        </authorList>
    </citation>
    <scope>NUCLEOTIDE SEQUENCE [LARGE SCALE GENOMIC DNA]</scope>
</reference>
<keyword evidence="3" id="KW-1185">Reference proteome</keyword>
<dbReference type="RefSeq" id="YP_009797748.1">
    <property type="nucleotide sequence ID" value="NC_047918.1"/>
</dbReference>